<dbReference type="GO" id="GO:0005874">
    <property type="term" value="C:microtubule"/>
    <property type="evidence" value="ECO:0007669"/>
    <property type="project" value="TreeGrafter"/>
</dbReference>
<dbReference type="GeneID" id="106001526"/>
<protein>
    <submittedName>
        <fullName evidence="3">Coiled-coil domain-containing protein 66-like</fullName>
    </submittedName>
</protein>
<reference evidence="3" key="1">
    <citation type="submission" date="2025-08" db="UniProtKB">
        <authorList>
            <consortium name="RefSeq"/>
        </authorList>
    </citation>
    <scope>IDENTIFICATION</scope>
    <source>
        <tissue evidence="3">Kidney</tissue>
    </source>
</reference>
<dbReference type="GO" id="GO:0001917">
    <property type="term" value="C:photoreceptor inner segment"/>
    <property type="evidence" value="ECO:0007669"/>
    <property type="project" value="TreeGrafter"/>
</dbReference>
<feature type="compositionally biased region" description="Polar residues" evidence="1">
    <location>
        <begin position="27"/>
        <end position="37"/>
    </location>
</feature>
<accession>A0A1S3GT47</accession>
<evidence type="ECO:0000313" key="2">
    <source>
        <dbReference type="Proteomes" id="UP000081671"/>
    </source>
</evidence>
<dbReference type="Proteomes" id="UP000081671">
    <property type="component" value="Unplaced"/>
</dbReference>
<feature type="region of interest" description="Disordered" evidence="1">
    <location>
        <begin position="1"/>
        <end position="44"/>
    </location>
</feature>
<dbReference type="RefSeq" id="XP_012892073.1">
    <property type="nucleotide sequence ID" value="XM_013036619.1"/>
</dbReference>
<sequence length="213" mass="24595">MVDAMQVDKVSPKISSSRHDSDEAGSKINTCISSTTSPKKDTGVQTDDLITRNFTNTLSHCGSVIERENTHCSSPPSSVEFDGQLNTMKDKQELEKENSWFNEQCKQSITEKQTKLMKKCPTRPTWNINKPLKMYVPASEKYPKQLQKQREEKKVRRQMELLQLVEKNNSEHLSQNRGTSPEDFHSSYPETESKTRWNVMNKIKLLFLIFKHA</sequence>
<evidence type="ECO:0000313" key="3">
    <source>
        <dbReference type="RefSeq" id="XP_012892073.1"/>
    </source>
</evidence>
<dbReference type="KEGG" id="dord:106001526"/>
<dbReference type="GO" id="GO:0005929">
    <property type="term" value="C:cilium"/>
    <property type="evidence" value="ECO:0007669"/>
    <property type="project" value="TreeGrafter"/>
</dbReference>
<dbReference type="AlphaFoldDB" id="A0A1S3GT47"/>
<proteinExistence type="predicted"/>
<evidence type="ECO:0000256" key="1">
    <source>
        <dbReference type="SAM" id="MobiDB-lite"/>
    </source>
</evidence>
<dbReference type="OrthoDB" id="10042846at2759"/>
<dbReference type="GO" id="GO:0060271">
    <property type="term" value="P:cilium assembly"/>
    <property type="evidence" value="ECO:0007669"/>
    <property type="project" value="TreeGrafter"/>
</dbReference>
<feature type="compositionally biased region" description="Basic and acidic residues" evidence="1">
    <location>
        <begin position="180"/>
        <end position="191"/>
    </location>
</feature>
<dbReference type="GO" id="GO:0008017">
    <property type="term" value="F:microtubule binding"/>
    <property type="evidence" value="ECO:0007669"/>
    <property type="project" value="TreeGrafter"/>
</dbReference>
<dbReference type="InParanoid" id="A0A1S3GT47"/>
<dbReference type="InterPro" id="IPR039183">
    <property type="entry name" value="CCD66"/>
</dbReference>
<dbReference type="PANTHER" id="PTHR22736:SF2">
    <property type="entry name" value="COILED-COIL DOMAIN-CONTAINING PROTEIN 66"/>
    <property type="match status" value="1"/>
</dbReference>
<name>A0A1S3GT47_DIPOR</name>
<keyword evidence="2" id="KW-1185">Reference proteome</keyword>
<gene>
    <name evidence="3" type="primary">LOC106001526</name>
</gene>
<dbReference type="PANTHER" id="PTHR22736">
    <property type="entry name" value="COILED-COIL DOMAIN-CONTAINING PROTEIN 66"/>
    <property type="match status" value="1"/>
</dbReference>
<organism evidence="2 3">
    <name type="scientific">Dipodomys ordii</name>
    <name type="common">Ord's kangaroo rat</name>
    <dbReference type="NCBI Taxonomy" id="10020"/>
    <lineage>
        <taxon>Eukaryota</taxon>
        <taxon>Metazoa</taxon>
        <taxon>Chordata</taxon>
        <taxon>Craniata</taxon>
        <taxon>Vertebrata</taxon>
        <taxon>Euteleostomi</taxon>
        <taxon>Mammalia</taxon>
        <taxon>Eutheria</taxon>
        <taxon>Euarchontoglires</taxon>
        <taxon>Glires</taxon>
        <taxon>Rodentia</taxon>
        <taxon>Castorimorpha</taxon>
        <taxon>Heteromyidae</taxon>
        <taxon>Dipodomyinae</taxon>
        <taxon>Dipodomys</taxon>
    </lineage>
</organism>
<feature type="region of interest" description="Disordered" evidence="1">
    <location>
        <begin position="166"/>
        <end position="191"/>
    </location>
</feature>